<keyword evidence="2" id="KW-0808">Transferase</keyword>
<reference evidence="13 14" key="1">
    <citation type="journal article" date="2016" name="Proc. Natl. Acad. Sci. U.S.A.">
        <title>Comparative genomics of biotechnologically important yeasts.</title>
        <authorList>
            <person name="Riley R."/>
            <person name="Haridas S."/>
            <person name="Wolfe K.H."/>
            <person name="Lopes M.R."/>
            <person name="Hittinger C.T."/>
            <person name="Goeker M."/>
            <person name="Salamov A.A."/>
            <person name="Wisecaver J.H."/>
            <person name="Long T.M."/>
            <person name="Calvey C.H."/>
            <person name="Aerts A.L."/>
            <person name="Barry K.W."/>
            <person name="Choi C."/>
            <person name="Clum A."/>
            <person name="Coughlan A.Y."/>
            <person name="Deshpande S."/>
            <person name="Douglass A.P."/>
            <person name="Hanson S.J."/>
            <person name="Klenk H.-P."/>
            <person name="LaButti K.M."/>
            <person name="Lapidus A."/>
            <person name="Lindquist E.A."/>
            <person name="Lipzen A.M."/>
            <person name="Meier-Kolthoff J.P."/>
            <person name="Ohm R.A."/>
            <person name="Otillar R.P."/>
            <person name="Pangilinan J.L."/>
            <person name="Peng Y."/>
            <person name="Rokas A."/>
            <person name="Rosa C.A."/>
            <person name="Scheuner C."/>
            <person name="Sibirny A.A."/>
            <person name="Slot J.C."/>
            <person name="Stielow J.B."/>
            <person name="Sun H."/>
            <person name="Kurtzman C.P."/>
            <person name="Blackwell M."/>
            <person name="Grigoriev I.V."/>
            <person name="Jeffries T.W."/>
        </authorList>
    </citation>
    <scope>NUCLEOTIDE SEQUENCE [LARGE SCALE GENOMIC DNA]</scope>
    <source>
        <strain evidence="14">ATCC 58044 / CBS 1984 / NCYC 433 / NRRL Y-366-8</strain>
    </source>
</reference>
<evidence type="ECO:0000256" key="5">
    <source>
        <dbReference type="ARBA" id="ARBA00022840"/>
    </source>
</evidence>
<dbReference type="GO" id="GO:0008481">
    <property type="term" value="F:sphingosine kinase activity"/>
    <property type="evidence" value="ECO:0007669"/>
    <property type="project" value="UniProtKB-EC"/>
</dbReference>
<accession>A0A1E3PAC8</accession>
<comment type="catalytic activity">
    <reaction evidence="10">
        <text>(4R)-hydroxysphinganine + ATP = (4R)-hydroxysphinganine 1-phosphate + ADP + H(+)</text>
        <dbReference type="Rhea" id="RHEA:33563"/>
        <dbReference type="ChEBI" id="CHEBI:15378"/>
        <dbReference type="ChEBI" id="CHEBI:30616"/>
        <dbReference type="ChEBI" id="CHEBI:64124"/>
        <dbReference type="ChEBI" id="CHEBI:64795"/>
        <dbReference type="ChEBI" id="CHEBI:456216"/>
        <dbReference type="EC" id="2.7.1.91"/>
    </reaction>
    <physiologicalReaction direction="left-to-right" evidence="10">
        <dbReference type="Rhea" id="RHEA:33564"/>
    </physiologicalReaction>
</comment>
<keyword evidence="4" id="KW-0418">Kinase</keyword>
<comment type="subcellular location">
    <subcellularLocation>
        <location evidence="1">Endomembrane system</location>
    </subcellularLocation>
</comment>
<dbReference type="InterPro" id="IPR001206">
    <property type="entry name" value="Diacylglycerol_kinase_cat_dom"/>
</dbReference>
<name>A0A1E3PAC8_WICAA</name>
<keyword evidence="6" id="KW-0443">Lipid metabolism</keyword>
<keyword evidence="6" id="KW-0746">Sphingolipid metabolism</keyword>
<dbReference type="GeneID" id="30197771"/>
<evidence type="ECO:0000256" key="3">
    <source>
        <dbReference type="ARBA" id="ARBA00022741"/>
    </source>
</evidence>
<dbReference type="EMBL" id="KV454208">
    <property type="protein sequence ID" value="ODQ61837.1"/>
    <property type="molecule type" value="Genomic_DNA"/>
</dbReference>
<evidence type="ECO:0000256" key="9">
    <source>
        <dbReference type="ARBA" id="ARBA00044037"/>
    </source>
</evidence>
<evidence type="ECO:0000313" key="14">
    <source>
        <dbReference type="Proteomes" id="UP000094112"/>
    </source>
</evidence>
<feature type="non-terminal residue" evidence="13">
    <location>
        <position position="1"/>
    </location>
</feature>
<dbReference type="PANTHER" id="PTHR12358:SF31">
    <property type="entry name" value="ACYLGLYCEROL KINASE, MITOCHONDRIAL"/>
    <property type="match status" value="1"/>
</dbReference>
<dbReference type="Proteomes" id="UP000094112">
    <property type="component" value="Unassembled WGS sequence"/>
</dbReference>
<evidence type="ECO:0000259" key="12">
    <source>
        <dbReference type="PROSITE" id="PS50146"/>
    </source>
</evidence>
<protein>
    <recommendedName>
        <fullName evidence="9">sphingosine kinase</fullName>
        <ecNumber evidence="9">2.7.1.91</ecNumber>
    </recommendedName>
</protein>
<feature type="non-terminal residue" evidence="13">
    <location>
        <position position="407"/>
    </location>
</feature>
<dbReference type="GO" id="GO:0016020">
    <property type="term" value="C:membrane"/>
    <property type="evidence" value="ECO:0007669"/>
    <property type="project" value="TreeGrafter"/>
</dbReference>
<evidence type="ECO:0000256" key="11">
    <source>
        <dbReference type="ARBA" id="ARBA00052914"/>
    </source>
</evidence>
<sequence>VVEIVFARKKGGNLIPTSIVLSIDSLGYGDVVEEIIKLSYAGTKAKKSILVLVNPHGGKGKAIKLFLSKSKPLLEAAQANIEIKETKYFQHATDIAKTIELDKYDMIACASGDGIPHEVLNGFYQREDRVEAFTKIPITQLPCGSGNAMSESCHGTNNPSFAALSLLKGIPVSIDLMACTQGDKTYVSFLSQTFGVIADSDIGTESLRWMGPSRFELGVAYKVFSRAKYPCEISVKYAAKSKNELRSHYDEHVNKILDKKLKISEETYKLEYDPSGPIPDDWEQIDQDLADNLGIFYTGKMPYISKDVQFFPAALPNDGTFDLVITDARTSITRMAPTLLSLDQGSHVLQPEVQHSKILAYRLKPKLTHGYLSVDGESYPFEQIQVEILPGAAKTLLRNGSYVETNF</sequence>
<dbReference type="GO" id="GO:0012505">
    <property type="term" value="C:endomembrane system"/>
    <property type="evidence" value="ECO:0007669"/>
    <property type="project" value="UniProtKB-SubCell"/>
</dbReference>
<keyword evidence="5" id="KW-0067">ATP-binding</keyword>
<evidence type="ECO:0000256" key="1">
    <source>
        <dbReference type="ARBA" id="ARBA00004308"/>
    </source>
</evidence>
<dbReference type="AlphaFoldDB" id="A0A1E3PAC8"/>
<dbReference type="SUPFAM" id="SSF111331">
    <property type="entry name" value="NAD kinase/diacylglycerol kinase-like"/>
    <property type="match status" value="1"/>
</dbReference>
<evidence type="ECO:0000256" key="7">
    <source>
        <dbReference type="ARBA" id="ARBA00023136"/>
    </source>
</evidence>
<dbReference type="InterPro" id="IPR050187">
    <property type="entry name" value="Lipid_Phosphate_FormReg"/>
</dbReference>
<comment type="catalytic activity">
    <reaction evidence="8">
        <text>a sphingoid base + ATP = a sphingoid 1-phosphate + ADP + H(+)</text>
        <dbReference type="Rhea" id="RHEA:51496"/>
        <dbReference type="ChEBI" id="CHEBI:15378"/>
        <dbReference type="ChEBI" id="CHEBI:30616"/>
        <dbReference type="ChEBI" id="CHEBI:76941"/>
        <dbReference type="ChEBI" id="CHEBI:84410"/>
        <dbReference type="ChEBI" id="CHEBI:456216"/>
        <dbReference type="EC" id="2.7.1.91"/>
    </reaction>
</comment>
<dbReference type="GO" id="GO:0019722">
    <property type="term" value="P:calcium-mediated signaling"/>
    <property type="evidence" value="ECO:0007669"/>
    <property type="project" value="UniProtKB-ARBA"/>
</dbReference>
<comment type="catalytic activity">
    <reaction evidence="11">
        <text>sphinganine + ATP = sphinganine 1-phosphate + ADP + H(+)</text>
        <dbReference type="Rhea" id="RHEA:15465"/>
        <dbReference type="ChEBI" id="CHEBI:15378"/>
        <dbReference type="ChEBI" id="CHEBI:30616"/>
        <dbReference type="ChEBI" id="CHEBI:57817"/>
        <dbReference type="ChEBI" id="CHEBI:57939"/>
        <dbReference type="ChEBI" id="CHEBI:456216"/>
        <dbReference type="EC" id="2.7.1.91"/>
    </reaction>
    <physiologicalReaction direction="left-to-right" evidence="11">
        <dbReference type="Rhea" id="RHEA:15466"/>
    </physiologicalReaction>
</comment>
<dbReference type="PANTHER" id="PTHR12358">
    <property type="entry name" value="SPHINGOSINE KINASE"/>
    <property type="match status" value="1"/>
</dbReference>
<dbReference type="GO" id="GO:0005737">
    <property type="term" value="C:cytoplasm"/>
    <property type="evidence" value="ECO:0007669"/>
    <property type="project" value="UniProtKB-ARBA"/>
</dbReference>
<keyword evidence="3" id="KW-0547">Nucleotide-binding</keyword>
<evidence type="ECO:0000256" key="4">
    <source>
        <dbReference type="ARBA" id="ARBA00022777"/>
    </source>
</evidence>
<dbReference type="Gene3D" id="2.60.200.40">
    <property type="match status" value="1"/>
</dbReference>
<dbReference type="Gene3D" id="3.40.50.10330">
    <property type="entry name" value="Probable inorganic polyphosphate/atp-NAD kinase, domain 1"/>
    <property type="match status" value="1"/>
</dbReference>
<dbReference type="GO" id="GO:0005524">
    <property type="term" value="F:ATP binding"/>
    <property type="evidence" value="ECO:0007669"/>
    <property type="project" value="UniProtKB-KW"/>
</dbReference>
<dbReference type="InterPro" id="IPR045540">
    <property type="entry name" value="YegS/DAGK_C"/>
</dbReference>
<feature type="domain" description="DAGKc" evidence="12">
    <location>
        <begin position="44"/>
        <end position="183"/>
    </location>
</feature>
<dbReference type="GO" id="GO:0046512">
    <property type="term" value="P:sphingosine biosynthetic process"/>
    <property type="evidence" value="ECO:0007669"/>
    <property type="project" value="TreeGrafter"/>
</dbReference>
<evidence type="ECO:0000313" key="13">
    <source>
        <dbReference type="EMBL" id="ODQ61837.1"/>
    </source>
</evidence>
<gene>
    <name evidence="13" type="ORF">WICANDRAFT_12227</name>
</gene>
<dbReference type="Pfam" id="PF19279">
    <property type="entry name" value="YegS_C"/>
    <property type="match status" value="1"/>
</dbReference>
<dbReference type="Pfam" id="PF00781">
    <property type="entry name" value="DAGK_cat"/>
    <property type="match status" value="1"/>
</dbReference>
<dbReference type="RefSeq" id="XP_019041044.1">
    <property type="nucleotide sequence ID" value="XM_019180525.2"/>
</dbReference>
<keyword evidence="7" id="KW-0472">Membrane</keyword>
<evidence type="ECO:0000256" key="8">
    <source>
        <dbReference type="ARBA" id="ARBA00043822"/>
    </source>
</evidence>
<evidence type="ECO:0000256" key="6">
    <source>
        <dbReference type="ARBA" id="ARBA00022919"/>
    </source>
</evidence>
<dbReference type="OrthoDB" id="3853857at2759"/>
<organism evidence="13 14">
    <name type="scientific">Wickerhamomyces anomalus (strain ATCC 58044 / CBS 1984 / NCYC 433 / NRRL Y-366-8)</name>
    <name type="common">Yeast</name>
    <name type="synonym">Hansenula anomala</name>
    <dbReference type="NCBI Taxonomy" id="683960"/>
    <lineage>
        <taxon>Eukaryota</taxon>
        <taxon>Fungi</taxon>
        <taxon>Dikarya</taxon>
        <taxon>Ascomycota</taxon>
        <taxon>Saccharomycotina</taxon>
        <taxon>Saccharomycetes</taxon>
        <taxon>Phaffomycetales</taxon>
        <taxon>Wickerhamomycetaceae</taxon>
        <taxon>Wickerhamomyces</taxon>
    </lineage>
</organism>
<dbReference type="InterPro" id="IPR016064">
    <property type="entry name" value="NAD/diacylglycerol_kinase_sf"/>
</dbReference>
<proteinExistence type="predicted"/>
<dbReference type="SMART" id="SM00046">
    <property type="entry name" value="DAGKc"/>
    <property type="match status" value="1"/>
</dbReference>
<dbReference type="STRING" id="683960.A0A1E3PAC8"/>
<evidence type="ECO:0000256" key="10">
    <source>
        <dbReference type="ARBA" id="ARBA00052341"/>
    </source>
</evidence>
<dbReference type="EC" id="2.7.1.91" evidence="9"/>
<keyword evidence="14" id="KW-1185">Reference proteome</keyword>
<dbReference type="InterPro" id="IPR017438">
    <property type="entry name" value="ATP-NAD_kinase_N"/>
</dbReference>
<dbReference type="FunFam" id="3.40.50.10330:FF:000005">
    <property type="entry name" value="Sphingosine kinase 2"/>
    <property type="match status" value="1"/>
</dbReference>
<dbReference type="PROSITE" id="PS50146">
    <property type="entry name" value="DAGK"/>
    <property type="match status" value="1"/>
</dbReference>
<evidence type="ECO:0000256" key="2">
    <source>
        <dbReference type="ARBA" id="ARBA00022679"/>
    </source>
</evidence>